<dbReference type="Proteomes" id="UP001642540">
    <property type="component" value="Unassembled WGS sequence"/>
</dbReference>
<accession>A0ABP1S5F0</accession>
<keyword evidence="1" id="KW-0472">Membrane</keyword>
<feature type="transmembrane region" description="Helical" evidence="1">
    <location>
        <begin position="79"/>
        <end position="97"/>
    </location>
</feature>
<name>A0ABP1S5F0_9HEXA</name>
<comment type="caution">
    <text evidence="2">The sequence shown here is derived from an EMBL/GenBank/DDBJ whole genome shotgun (WGS) entry which is preliminary data.</text>
</comment>
<gene>
    <name evidence="2" type="ORF">ODALV1_LOCUS29998</name>
</gene>
<evidence type="ECO:0000313" key="3">
    <source>
        <dbReference type="Proteomes" id="UP001642540"/>
    </source>
</evidence>
<evidence type="ECO:0000256" key="1">
    <source>
        <dbReference type="SAM" id="Phobius"/>
    </source>
</evidence>
<organism evidence="2 3">
    <name type="scientific">Orchesella dallaii</name>
    <dbReference type="NCBI Taxonomy" id="48710"/>
    <lineage>
        <taxon>Eukaryota</taxon>
        <taxon>Metazoa</taxon>
        <taxon>Ecdysozoa</taxon>
        <taxon>Arthropoda</taxon>
        <taxon>Hexapoda</taxon>
        <taxon>Collembola</taxon>
        <taxon>Entomobryomorpha</taxon>
        <taxon>Entomobryoidea</taxon>
        <taxon>Orchesellidae</taxon>
        <taxon>Orchesellinae</taxon>
        <taxon>Orchesella</taxon>
    </lineage>
</organism>
<keyword evidence="1" id="KW-0812">Transmembrane</keyword>
<protein>
    <submittedName>
        <fullName evidence="2">Uncharacterized protein</fullName>
    </submittedName>
</protein>
<feature type="transmembrane region" description="Helical" evidence="1">
    <location>
        <begin position="46"/>
        <end position="67"/>
    </location>
</feature>
<sequence>MTLVHWIGNLYFCEFLNGWPKFITKFEEAFKPYYKLQSNLTRKRNIFLFIWITPAVIFFFLTNAINFMTDDISPLVSEAFSRFITFYVVGVRSICYVKDYILLQSLQMAYEQVATINLLVKIQHMLTIFSLQIFRF</sequence>
<keyword evidence="3" id="KW-1185">Reference proteome</keyword>
<keyword evidence="1" id="KW-1133">Transmembrane helix</keyword>
<reference evidence="2 3" key="1">
    <citation type="submission" date="2024-08" db="EMBL/GenBank/DDBJ databases">
        <authorList>
            <person name="Cucini C."/>
            <person name="Frati F."/>
        </authorList>
    </citation>
    <scope>NUCLEOTIDE SEQUENCE [LARGE SCALE GENOMIC DNA]</scope>
</reference>
<proteinExistence type="predicted"/>
<dbReference type="EMBL" id="CAXLJM020000160">
    <property type="protein sequence ID" value="CAL8143922.1"/>
    <property type="molecule type" value="Genomic_DNA"/>
</dbReference>
<evidence type="ECO:0000313" key="2">
    <source>
        <dbReference type="EMBL" id="CAL8143922.1"/>
    </source>
</evidence>